<dbReference type="RefSeq" id="WP_040752734.1">
    <property type="nucleotide sequence ID" value="NZ_JACHIT010000002.1"/>
</dbReference>
<accession>A0A7W9PGL7</accession>
<dbReference type="AlphaFoldDB" id="A0A7W9PGL7"/>
<dbReference type="Proteomes" id="UP000540412">
    <property type="component" value="Unassembled WGS sequence"/>
</dbReference>
<reference evidence="1 2" key="1">
    <citation type="submission" date="2020-08" db="EMBL/GenBank/DDBJ databases">
        <title>Sequencing the genomes of 1000 actinobacteria strains.</title>
        <authorList>
            <person name="Klenk H.-P."/>
        </authorList>
    </citation>
    <scope>NUCLEOTIDE SEQUENCE [LARGE SCALE GENOMIC DNA]</scope>
    <source>
        <strain evidence="1 2">DSM 43582</strain>
    </source>
</reference>
<keyword evidence="2" id="KW-1185">Reference proteome</keyword>
<dbReference type="EMBL" id="JACHIT010000002">
    <property type="protein sequence ID" value="MBB5915535.1"/>
    <property type="molecule type" value="Genomic_DNA"/>
</dbReference>
<protein>
    <submittedName>
        <fullName evidence="1">Uncharacterized protein</fullName>
    </submittedName>
</protein>
<gene>
    <name evidence="1" type="ORF">BJY24_004447</name>
</gene>
<comment type="caution">
    <text evidence="1">The sequence shown here is derived from an EMBL/GenBank/DDBJ whole genome shotgun (WGS) entry which is preliminary data.</text>
</comment>
<evidence type="ECO:0000313" key="1">
    <source>
        <dbReference type="EMBL" id="MBB5915535.1"/>
    </source>
</evidence>
<sequence>MPITDYMFPHDPDRERAAWMERRARRAGYRMDRSIAGTGGDGYRLCDAETGYEYIRSRTLDAIEEYLNS</sequence>
<evidence type="ECO:0000313" key="2">
    <source>
        <dbReference type="Proteomes" id="UP000540412"/>
    </source>
</evidence>
<proteinExistence type="predicted"/>
<organism evidence="1 2">
    <name type="scientific">Nocardia transvalensis</name>
    <dbReference type="NCBI Taxonomy" id="37333"/>
    <lineage>
        <taxon>Bacteria</taxon>
        <taxon>Bacillati</taxon>
        <taxon>Actinomycetota</taxon>
        <taxon>Actinomycetes</taxon>
        <taxon>Mycobacteriales</taxon>
        <taxon>Nocardiaceae</taxon>
        <taxon>Nocardia</taxon>
    </lineage>
</organism>
<name>A0A7W9PGL7_9NOCA</name>